<keyword evidence="7" id="KW-0961">Cell wall biogenesis/degradation</keyword>
<dbReference type="EMBL" id="JAAIWM010000007">
    <property type="protein sequence ID" value="NEY73438.1"/>
    <property type="molecule type" value="Genomic_DNA"/>
</dbReference>
<reference evidence="12 13" key="1">
    <citation type="submission" date="2020-02" db="EMBL/GenBank/DDBJ databases">
        <title>Bacillus aquiflavi sp. nov., isolated from yellow water of strong flavor Chinese baijiu in Yibin region of China.</title>
        <authorList>
            <person name="Xie J."/>
        </authorList>
    </citation>
    <scope>NUCLEOTIDE SEQUENCE [LARGE SCALE GENOMIC DNA]</scope>
    <source>
        <strain evidence="12 13">SA4</strain>
    </source>
</reference>
<dbReference type="Proteomes" id="UP000481043">
    <property type="component" value="Unassembled WGS sequence"/>
</dbReference>
<comment type="subcellular location">
    <subcellularLocation>
        <location evidence="1">Cytoplasm</location>
    </subcellularLocation>
</comment>
<evidence type="ECO:0000256" key="2">
    <source>
        <dbReference type="ARBA" id="ARBA00009943"/>
    </source>
</evidence>
<keyword evidence="4" id="KW-0133">Cell shape</keyword>
<keyword evidence="13" id="KW-1185">Reference proteome</keyword>
<evidence type="ECO:0000313" key="13">
    <source>
        <dbReference type="Proteomes" id="UP000481043"/>
    </source>
</evidence>
<evidence type="ECO:0000256" key="5">
    <source>
        <dbReference type="ARBA" id="ARBA00022984"/>
    </source>
</evidence>
<evidence type="ECO:0000256" key="10">
    <source>
        <dbReference type="ARBA" id="ARBA00042933"/>
    </source>
</evidence>
<dbReference type="GO" id="GO:0009252">
    <property type="term" value="P:peptidoglycan biosynthetic process"/>
    <property type="evidence" value="ECO:0007669"/>
    <property type="project" value="UniProtKB-KW"/>
</dbReference>
<protein>
    <recommendedName>
        <fullName evidence="9">Lipid II:glycine glycyltransferase</fullName>
        <ecNumber evidence="8">2.3.2.16</ecNumber>
    </recommendedName>
    <alternativeName>
        <fullName evidence="10">Factor essential for expression of methicillin resistance X</fullName>
    </alternativeName>
</protein>
<keyword evidence="6 12" id="KW-0012">Acyltransferase</keyword>
<organism evidence="12 13">
    <name type="scientific">Bacillus mesophilus</name>
    <dbReference type="NCBI Taxonomy" id="1808955"/>
    <lineage>
        <taxon>Bacteria</taxon>
        <taxon>Bacillati</taxon>
        <taxon>Bacillota</taxon>
        <taxon>Bacilli</taxon>
        <taxon>Bacillales</taxon>
        <taxon>Bacillaceae</taxon>
        <taxon>Bacillus</taxon>
    </lineage>
</organism>
<evidence type="ECO:0000256" key="1">
    <source>
        <dbReference type="ARBA" id="ARBA00004496"/>
    </source>
</evidence>
<evidence type="ECO:0000256" key="11">
    <source>
        <dbReference type="ARBA" id="ARBA00048654"/>
    </source>
</evidence>
<evidence type="ECO:0000256" key="9">
    <source>
        <dbReference type="ARBA" id="ARBA00040679"/>
    </source>
</evidence>
<dbReference type="PANTHER" id="PTHR36174:SF1">
    <property type="entry name" value="LIPID II:GLYCINE GLYCYLTRANSFERASE"/>
    <property type="match status" value="1"/>
</dbReference>
<gene>
    <name evidence="12" type="ORF">G4D63_17015</name>
</gene>
<dbReference type="GO" id="GO:0016755">
    <property type="term" value="F:aminoacyltransferase activity"/>
    <property type="evidence" value="ECO:0007669"/>
    <property type="project" value="InterPro"/>
</dbReference>
<dbReference type="InterPro" id="IPR050644">
    <property type="entry name" value="PG_Glycine_Bridge_Synth"/>
</dbReference>
<proteinExistence type="inferred from homology"/>
<comment type="catalytic activity">
    <reaction evidence="11">
        <text>beta-D-GlcNAc-(1-&gt;4)-Mur2Ac(oyl-L-Ala-D-isoglutaminyl-L-Lys-D-Ala-D-Ala)-di-trans,octa-cis-undecaprenyl diphosphate + glycyl-tRNA(Gly) = beta-D-GlcNAc-(1-&gt;4)-Mur2Ac(oyl-L-Ala-D-isoglutaminyl-L-Lys-(N(6)-Gly)-D-Ala-D-Ala)-di-trans,octa-cis-undecaprenyl diphosphate + tRNA(Gly) + H(+)</text>
        <dbReference type="Rhea" id="RHEA:30435"/>
        <dbReference type="Rhea" id="RHEA-COMP:9664"/>
        <dbReference type="Rhea" id="RHEA-COMP:9683"/>
        <dbReference type="ChEBI" id="CHEBI:15378"/>
        <dbReference type="ChEBI" id="CHEBI:62233"/>
        <dbReference type="ChEBI" id="CHEBI:62234"/>
        <dbReference type="ChEBI" id="CHEBI:78442"/>
        <dbReference type="ChEBI" id="CHEBI:78522"/>
        <dbReference type="EC" id="2.3.2.16"/>
    </reaction>
</comment>
<name>A0A6M0QE14_9BACI</name>
<evidence type="ECO:0000256" key="7">
    <source>
        <dbReference type="ARBA" id="ARBA00023316"/>
    </source>
</evidence>
<dbReference type="PROSITE" id="PS51191">
    <property type="entry name" value="FEMABX"/>
    <property type="match status" value="1"/>
</dbReference>
<evidence type="ECO:0000256" key="4">
    <source>
        <dbReference type="ARBA" id="ARBA00022960"/>
    </source>
</evidence>
<dbReference type="EC" id="2.3.2.16" evidence="8"/>
<evidence type="ECO:0000256" key="6">
    <source>
        <dbReference type="ARBA" id="ARBA00023315"/>
    </source>
</evidence>
<evidence type="ECO:0000256" key="3">
    <source>
        <dbReference type="ARBA" id="ARBA00022679"/>
    </source>
</evidence>
<dbReference type="GO" id="GO:0008360">
    <property type="term" value="P:regulation of cell shape"/>
    <property type="evidence" value="ECO:0007669"/>
    <property type="project" value="UniProtKB-KW"/>
</dbReference>
<dbReference type="InterPro" id="IPR007434">
    <property type="entry name" value="FemAB-like"/>
</dbReference>
<keyword evidence="3 12" id="KW-0808">Transferase</keyword>
<dbReference type="RefSeq" id="WP_163180983.1">
    <property type="nucleotide sequence ID" value="NZ_JAAIWM010000007.1"/>
</dbReference>
<dbReference type="SUPFAM" id="SSF55729">
    <property type="entry name" value="Acyl-CoA N-acyltransferases (Nat)"/>
    <property type="match status" value="1"/>
</dbReference>
<evidence type="ECO:0000256" key="8">
    <source>
        <dbReference type="ARBA" id="ARBA00039074"/>
    </source>
</evidence>
<sequence length="352" mass="41914">MHYVLSSKNKEKWQKELKDCGVTDLYFELDYCLLYTQLGDGEPYLFVYEQAGEKIVYPFLKRELSSLPFVDKNEKYFDIITPYGYGGPLGSLSKEMVEGFRKAFEEYCKQEKIITEFVRFNPLIQNQVHHETCMEVLHIRDTVYIDLEQNEDHFFKNLHKNHRRNTVKAIKNGLTTRILQGTDAVAEIPTFLELYYQTMDKNNASEYYYFPSNYFHQLFKHFPNNSMITIVYNQETPIAAAIFFYQGEFLHYHLGGSNQDYMYLGANNLLFYQATLWGMKQRFKKLHLGGGYSGDDSLFQYKKRFNSQGILDFYIGKKIHNEEKYNNLITSWKEYYAKKEYNPNFFPVYRQQ</sequence>
<dbReference type="Pfam" id="PF04339">
    <property type="entry name" value="FemAB_like"/>
    <property type="match status" value="1"/>
</dbReference>
<dbReference type="PANTHER" id="PTHR36174">
    <property type="entry name" value="LIPID II:GLYCINE GLYCYLTRANSFERASE"/>
    <property type="match status" value="1"/>
</dbReference>
<dbReference type="Gene3D" id="3.40.630.30">
    <property type="match status" value="1"/>
</dbReference>
<dbReference type="AlphaFoldDB" id="A0A6M0QE14"/>
<dbReference type="InterPro" id="IPR016181">
    <property type="entry name" value="Acyl_CoA_acyltransferase"/>
</dbReference>
<dbReference type="InterPro" id="IPR003447">
    <property type="entry name" value="FEMABX"/>
</dbReference>
<comment type="caution">
    <text evidence="12">The sequence shown here is derived from an EMBL/GenBank/DDBJ whole genome shotgun (WGS) entry which is preliminary data.</text>
</comment>
<keyword evidence="5" id="KW-0573">Peptidoglycan synthesis</keyword>
<comment type="similarity">
    <text evidence="2">Belongs to the FemABX family.</text>
</comment>
<dbReference type="GO" id="GO:0005737">
    <property type="term" value="C:cytoplasm"/>
    <property type="evidence" value="ECO:0007669"/>
    <property type="project" value="UniProtKB-SubCell"/>
</dbReference>
<accession>A0A6M0QE14</accession>
<dbReference type="GO" id="GO:0071555">
    <property type="term" value="P:cell wall organization"/>
    <property type="evidence" value="ECO:0007669"/>
    <property type="project" value="UniProtKB-KW"/>
</dbReference>
<evidence type="ECO:0000313" key="12">
    <source>
        <dbReference type="EMBL" id="NEY73438.1"/>
    </source>
</evidence>